<proteinExistence type="predicted"/>
<keyword evidence="3 6" id="KW-0808">Transferase</keyword>
<evidence type="ECO:0000256" key="2">
    <source>
        <dbReference type="ARBA" id="ARBA00022603"/>
    </source>
</evidence>
<accession>A0ABM9A711</accession>
<dbReference type="Gene3D" id="3.40.50.150">
    <property type="entry name" value="Vaccinia Virus protein VP39"/>
    <property type="match status" value="1"/>
</dbReference>
<dbReference type="EMBL" id="CAKLDM010000002">
    <property type="protein sequence ID" value="CAH0540438.1"/>
    <property type="molecule type" value="Genomic_DNA"/>
</dbReference>
<dbReference type="PANTHER" id="PTHR43042:SF3">
    <property type="entry name" value="RIBOSOMAL RNA LARGE SUBUNIT METHYLTRANSFERASE YWBD-RELATED"/>
    <property type="match status" value="1"/>
</dbReference>
<keyword evidence="1" id="KW-0698">rRNA processing</keyword>
<organism evidence="6 7">
    <name type="scientific">Vibrio marisflavi CECT 7928</name>
    <dbReference type="NCBI Taxonomy" id="634439"/>
    <lineage>
        <taxon>Bacteria</taxon>
        <taxon>Pseudomonadati</taxon>
        <taxon>Pseudomonadota</taxon>
        <taxon>Gammaproteobacteria</taxon>
        <taxon>Vibrionales</taxon>
        <taxon>Vibrionaceae</taxon>
        <taxon>Vibrio</taxon>
    </lineage>
</organism>
<dbReference type="SUPFAM" id="SSF53335">
    <property type="entry name" value="S-adenosyl-L-methionine-dependent methyltransferases"/>
    <property type="match status" value="1"/>
</dbReference>
<reference evidence="6" key="1">
    <citation type="submission" date="2021-11" db="EMBL/GenBank/DDBJ databases">
        <authorList>
            <person name="Rodrigo-Torres L."/>
            <person name="Arahal R. D."/>
            <person name="Lucena T."/>
        </authorList>
    </citation>
    <scope>NUCLEOTIDE SEQUENCE</scope>
    <source>
        <strain evidence="6">CECT 7928</strain>
    </source>
</reference>
<feature type="domain" description="S-adenosylmethionine-dependent methyltransferase" evidence="5">
    <location>
        <begin position="25"/>
        <end position="309"/>
    </location>
</feature>
<dbReference type="GO" id="GO:0008168">
    <property type="term" value="F:methyltransferase activity"/>
    <property type="evidence" value="ECO:0007669"/>
    <property type="project" value="UniProtKB-KW"/>
</dbReference>
<comment type="caution">
    <text evidence="6">The sequence shown here is derived from an EMBL/GenBank/DDBJ whole genome shotgun (WGS) entry which is preliminary data.</text>
</comment>
<dbReference type="CDD" id="cd02440">
    <property type="entry name" value="AdoMet_MTases"/>
    <property type="match status" value="1"/>
</dbReference>
<gene>
    <name evidence="6" type="primary">rlmL_2</name>
    <name evidence="6" type="ORF">VMF7928_02857</name>
</gene>
<evidence type="ECO:0000256" key="3">
    <source>
        <dbReference type="ARBA" id="ARBA00022679"/>
    </source>
</evidence>
<dbReference type="GO" id="GO:0032259">
    <property type="term" value="P:methylation"/>
    <property type="evidence" value="ECO:0007669"/>
    <property type="project" value="UniProtKB-KW"/>
</dbReference>
<dbReference type="EC" id="2.1.1.264" evidence="6"/>
<keyword evidence="2 6" id="KW-0489">Methyltransferase</keyword>
<keyword evidence="4" id="KW-0949">S-adenosyl-L-methionine</keyword>
<evidence type="ECO:0000256" key="4">
    <source>
        <dbReference type="ARBA" id="ARBA00022691"/>
    </source>
</evidence>
<dbReference type="Proteomes" id="UP000838748">
    <property type="component" value="Unassembled WGS sequence"/>
</dbReference>
<evidence type="ECO:0000313" key="7">
    <source>
        <dbReference type="Proteomes" id="UP000838748"/>
    </source>
</evidence>
<dbReference type="RefSeq" id="WP_237362378.1">
    <property type="nucleotide sequence ID" value="NZ_CAKLDM010000002.1"/>
</dbReference>
<dbReference type="Pfam" id="PF10672">
    <property type="entry name" value="Methyltrans_SAM"/>
    <property type="match status" value="1"/>
</dbReference>
<dbReference type="PANTHER" id="PTHR43042">
    <property type="entry name" value="SAM-DEPENDENT METHYLTRANSFERASE"/>
    <property type="match status" value="1"/>
</dbReference>
<keyword evidence="7" id="KW-1185">Reference proteome</keyword>
<dbReference type="InterPro" id="IPR019614">
    <property type="entry name" value="SAM-dep_methyl-trfase"/>
</dbReference>
<protein>
    <submittedName>
        <fullName evidence="6">Ribosomal RNA large subunit methyltransferase K/L</fullName>
        <ecNumber evidence="6">2.1.1.264</ecNumber>
    </submittedName>
</protein>
<evidence type="ECO:0000313" key="6">
    <source>
        <dbReference type="EMBL" id="CAH0540438.1"/>
    </source>
</evidence>
<name>A0ABM9A711_9VIBR</name>
<sequence>MRSAELSTFFEQLESELSSIPNELRRLFHGRGRCWEGLEQITADWLQGQLVVQVFKQPEAQFIDALRQGLIDFSQSAVWEKQQGKTIVLQHRYQEGAPAEVVIGDLNSSPVVVENGIRYQLDVGRNQNFGLFLDMRYGRDWVKERSKDKKVLNLFSYTCGFSLAAIAGGAKQVVNLDMAKASLNKGRQNHRLNEHDTSKVSFLAHDLFKSWGKLKKFGPYDLIIIDPPSFQKGSFALTKDYQKILRRLPDMLTEKGLVLACVNSPSVSEQFLIDSMKEQAPQIEYQYRLDNPPEFKDINSQASLKAMVFALNK</sequence>
<dbReference type="InterPro" id="IPR029063">
    <property type="entry name" value="SAM-dependent_MTases_sf"/>
</dbReference>
<evidence type="ECO:0000256" key="1">
    <source>
        <dbReference type="ARBA" id="ARBA00022552"/>
    </source>
</evidence>
<evidence type="ECO:0000259" key="5">
    <source>
        <dbReference type="Pfam" id="PF10672"/>
    </source>
</evidence>